<name>A0A562M394_9GAMM</name>
<dbReference type="Gene3D" id="3.40.50.1000">
    <property type="entry name" value="HAD superfamily/HAD-like"/>
    <property type="match status" value="1"/>
</dbReference>
<protein>
    <submittedName>
        <fullName evidence="2">Putative hydrolase of the HAD superfamily</fullName>
    </submittedName>
</protein>
<keyword evidence="3" id="KW-1185">Reference proteome</keyword>
<evidence type="ECO:0000313" key="3">
    <source>
        <dbReference type="Proteomes" id="UP000316471"/>
    </source>
</evidence>
<evidence type="ECO:0000256" key="1">
    <source>
        <dbReference type="ARBA" id="ARBA00022801"/>
    </source>
</evidence>
<dbReference type="AlphaFoldDB" id="A0A562M394"/>
<dbReference type="SUPFAM" id="SSF56784">
    <property type="entry name" value="HAD-like"/>
    <property type="match status" value="1"/>
</dbReference>
<keyword evidence="1 2" id="KW-0378">Hydrolase</keyword>
<dbReference type="EMBL" id="VLKP01000001">
    <property type="protein sequence ID" value="TWI14350.1"/>
    <property type="molecule type" value="Genomic_DNA"/>
</dbReference>
<dbReference type="PANTHER" id="PTHR43316:SF8">
    <property type="entry name" value="HAD FAMILY HYDROLASE"/>
    <property type="match status" value="1"/>
</dbReference>
<dbReference type="GO" id="GO:0016787">
    <property type="term" value="F:hydrolase activity"/>
    <property type="evidence" value="ECO:0007669"/>
    <property type="project" value="UniProtKB-KW"/>
</dbReference>
<dbReference type="SFLD" id="SFLDG01129">
    <property type="entry name" value="C1.5:_HAD__Beta-PGM__Phosphata"/>
    <property type="match status" value="1"/>
</dbReference>
<sequence>MRDAPSSIRLVGFDADDTLWRSQDYFDEAQLEFERLVGQYVDLQARGAQDHLYAIETRNIAVFGYGVKGMVLSMIEAAVEITGQRISAADLHRIVAMGKDLLRHPVELLPGIPEAVDTIAGEFDVVLITKGDLFHQEAKVKQCGLADRFRRIEIVSEKDAATYTRLFDEFDVAPAQFMMIGNSLRSDIAPVLALGGWGVHMPYHTTWAHETEASVPARDVARMRRVASAAELPDAVRTLAALAAG</sequence>
<comment type="caution">
    <text evidence="2">The sequence shown here is derived from an EMBL/GenBank/DDBJ whole genome shotgun (WGS) entry which is preliminary data.</text>
</comment>
<dbReference type="InterPro" id="IPR036412">
    <property type="entry name" value="HAD-like_sf"/>
</dbReference>
<reference evidence="2 3" key="1">
    <citation type="journal article" date="2015" name="Stand. Genomic Sci.">
        <title>Genomic Encyclopedia of Bacterial and Archaeal Type Strains, Phase III: the genomes of soil and plant-associated and newly described type strains.</title>
        <authorList>
            <person name="Whitman W.B."/>
            <person name="Woyke T."/>
            <person name="Klenk H.P."/>
            <person name="Zhou Y."/>
            <person name="Lilburn T.G."/>
            <person name="Beck B.J."/>
            <person name="De Vos P."/>
            <person name="Vandamme P."/>
            <person name="Eisen J.A."/>
            <person name="Garrity G."/>
            <person name="Hugenholtz P."/>
            <person name="Kyrpides N.C."/>
        </authorList>
    </citation>
    <scope>NUCLEOTIDE SEQUENCE [LARGE SCALE GENOMIC DNA]</scope>
    <source>
        <strain evidence="2 3">CGMCC 1.10136</strain>
    </source>
</reference>
<dbReference type="Gene3D" id="1.10.150.240">
    <property type="entry name" value="Putative phosphatase, domain 2"/>
    <property type="match status" value="1"/>
</dbReference>
<dbReference type="PANTHER" id="PTHR43316">
    <property type="entry name" value="HYDROLASE, HALOACID DELAHOGENASE-RELATED"/>
    <property type="match status" value="1"/>
</dbReference>
<dbReference type="InterPro" id="IPR023214">
    <property type="entry name" value="HAD_sf"/>
</dbReference>
<evidence type="ECO:0000313" key="2">
    <source>
        <dbReference type="EMBL" id="TWI14350.1"/>
    </source>
</evidence>
<dbReference type="OrthoDB" id="6101375at2"/>
<dbReference type="SFLD" id="SFLDS00003">
    <property type="entry name" value="Haloacid_Dehalogenase"/>
    <property type="match status" value="1"/>
</dbReference>
<proteinExistence type="predicted"/>
<dbReference type="InterPro" id="IPR051540">
    <property type="entry name" value="S-2-haloacid_dehalogenase"/>
</dbReference>
<organism evidence="2 3">
    <name type="scientific">Aerolutibacter ruishenii</name>
    <dbReference type="NCBI Taxonomy" id="686800"/>
    <lineage>
        <taxon>Bacteria</taxon>
        <taxon>Pseudomonadati</taxon>
        <taxon>Pseudomonadota</taxon>
        <taxon>Gammaproteobacteria</taxon>
        <taxon>Lysobacterales</taxon>
        <taxon>Lysobacteraceae</taxon>
        <taxon>Aerolutibacter</taxon>
    </lineage>
</organism>
<dbReference type="Pfam" id="PF00702">
    <property type="entry name" value="Hydrolase"/>
    <property type="match status" value="1"/>
</dbReference>
<accession>A0A562M394</accession>
<gene>
    <name evidence="2" type="ORF">IP93_00347</name>
</gene>
<dbReference type="Proteomes" id="UP000316471">
    <property type="component" value="Unassembled WGS sequence"/>
</dbReference>
<dbReference type="RefSeq" id="WP_144811321.1">
    <property type="nucleotide sequence ID" value="NZ_VLKP01000001.1"/>
</dbReference>
<dbReference type="InterPro" id="IPR023198">
    <property type="entry name" value="PGP-like_dom2"/>
</dbReference>